<gene>
    <name evidence="2" type="ORF">SK854_38775</name>
</gene>
<keyword evidence="3" id="KW-1185">Reference proteome</keyword>
<keyword evidence="1" id="KW-0472">Membrane</keyword>
<keyword evidence="1" id="KW-0812">Transmembrane</keyword>
<proteinExistence type="predicted"/>
<keyword evidence="1" id="KW-1133">Transmembrane helix</keyword>
<evidence type="ECO:0000313" key="3">
    <source>
        <dbReference type="Proteomes" id="UP001285352"/>
    </source>
</evidence>
<feature type="transmembrane region" description="Helical" evidence="1">
    <location>
        <begin position="6"/>
        <end position="27"/>
    </location>
</feature>
<comment type="caution">
    <text evidence="2">The sequence shown here is derived from an EMBL/GenBank/DDBJ whole genome shotgun (WGS) entry which is preliminary data.</text>
</comment>
<reference evidence="2 3" key="1">
    <citation type="submission" date="2023-11" db="EMBL/GenBank/DDBJ databases">
        <title>Lentzea sokolovensis, sp. nov., Lentzea kristufkii, sp. nov., and Lentzea miocenensis, sp. nov., rare actinobacteria from Sokolov Coal Basin, Miocene lacustrine sediment, Czech Republic.</title>
        <authorList>
            <person name="Lara A."/>
            <person name="Kotroba L."/>
            <person name="Nouioui I."/>
            <person name="Neumann-Schaal M."/>
            <person name="Mast Y."/>
            <person name="Chronakova A."/>
        </authorList>
    </citation>
    <scope>NUCLEOTIDE SEQUENCE [LARGE SCALE GENOMIC DNA]</scope>
    <source>
        <strain evidence="2 3">BCCO 10_0061</strain>
    </source>
</reference>
<dbReference type="RefSeq" id="WP_319980131.1">
    <property type="nucleotide sequence ID" value="NZ_JAXAVU010000015.1"/>
</dbReference>
<reference evidence="2 3" key="2">
    <citation type="submission" date="2023-11" db="EMBL/GenBank/DDBJ databases">
        <authorList>
            <person name="Lara A.C."/>
            <person name="Chronakova A."/>
        </authorList>
    </citation>
    <scope>NUCLEOTIDE SEQUENCE [LARGE SCALE GENOMIC DNA]</scope>
    <source>
        <strain evidence="2 3">BCCO 10_0061</strain>
    </source>
</reference>
<sequence>MGLPQVLMVIGAIVLIAIIVASIVNVGQENAQARSLSVGAGALRRQAGSFRWRRLADDEDVPAGRMGEVDRTRHAAVAGTHDGRAVRVAVFASSRVAGTYQGVPTRWAVVPGLVVAVDAPELAGDLQLNPIQGPRRYGILGSLAPLVSGDVERKVLAQLRSYEPPAVDIADGVACFTFTDMDLAEQIDDVAAMACDVVGILADVRKSAPLGEE</sequence>
<dbReference type="EMBL" id="JAXAVU010000015">
    <property type="protein sequence ID" value="MDX8148110.1"/>
    <property type="molecule type" value="Genomic_DNA"/>
</dbReference>
<evidence type="ECO:0000313" key="2">
    <source>
        <dbReference type="EMBL" id="MDX8148110.1"/>
    </source>
</evidence>
<protein>
    <submittedName>
        <fullName evidence="2">Uncharacterized protein</fullName>
    </submittedName>
</protein>
<organism evidence="2 3">
    <name type="scientific">Lentzea sokolovensis</name>
    <dbReference type="NCBI Taxonomy" id="3095429"/>
    <lineage>
        <taxon>Bacteria</taxon>
        <taxon>Bacillati</taxon>
        <taxon>Actinomycetota</taxon>
        <taxon>Actinomycetes</taxon>
        <taxon>Pseudonocardiales</taxon>
        <taxon>Pseudonocardiaceae</taxon>
        <taxon>Lentzea</taxon>
    </lineage>
</organism>
<name>A0ABU4V9E0_9PSEU</name>
<dbReference type="Proteomes" id="UP001285352">
    <property type="component" value="Unassembled WGS sequence"/>
</dbReference>
<evidence type="ECO:0000256" key="1">
    <source>
        <dbReference type="SAM" id="Phobius"/>
    </source>
</evidence>
<accession>A0ABU4V9E0</accession>